<feature type="region of interest" description="Disordered" evidence="5">
    <location>
        <begin position="346"/>
        <end position="368"/>
    </location>
</feature>
<sequence length="461" mass="49163">MLLSPVSPTGIYPPSAVPFPNSKDGTSGYAQSPLWSASPYVNNEYPYDPSHAHPIPPPHLPLPSALATPGPLSPFHYPEDGSMYFYPYHHHHHSLYANAYSYPPSGSSFNALSSPAGSFDSTPTTSSSETSAIESSSDQWITPPSTGNSTSSSGSLEAREFDEDYQPHLKNAGRVKRDGARPEPKLIIPSTATDATIDGLIPPVSSPSSEVDVAPSMSPNTSTTSSGASSTPKCLSPETGSSSRSRSKLKKDINREAKYKTKPCKFWKGKGACPRGDECTFMHGDGDKPRSDDHSQSQSSPVSSISSDGSSIKHHLPSKPLSELEEKHKRGFFPINWRVIGGGVLMGKPDKKSKAKDKGKDQGFKAKPADLSLSPVKFPTLTSVEEIGVESGSSTDSSEVELTFHSIWDHPKSATFDSRAEEDFLEGGSQRVRATSIPSTPRAAVFLGGALFAAAESPGNL</sequence>
<reference evidence="7 8" key="1">
    <citation type="submission" date="2024-01" db="EMBL/GenBank/DDBJ databases">
        <title>A draft genome for the cacao thread blight pathogen Marasmiellus scandens.</title>
        <authorList>
            <person name="Baruah I.K."/>
            <person name="Leung J."/>
            <person name="Bukari Y."/>
            <person name="Amoako-Attah I."/>
            <person name="Meinhardt L.W."/>
            <person name="Bailey B.A."/>
            <person name="Cohen S.P."/>
        </authorList>
    </citation>
    <scope>NUCLEOTIDE SEQUENCE [LARGE SCALE GENOMIC DNA]</scope>
    <source>
        <strain evidence="7 8">GH-19</strain>
    </source>
</reference>
<dbReference type="SUPFAM" id="SSF90229">
    <property type="entry name" value="CCCH zinc finger"/>
    <property type="match status" value="1"/>
</dbReference>
<evidence type="ECO:0000259" key="6">
    <source>
        <dbReference type="PROSITE" id="PS50103"/>
    </source>
</evidence>
<evidence type="ECO:0000313" key="7">
    <source>
        <dbReference type="EMBL" id="KAK7468978.1"/>
    </source>
</evidence>
<dbReference type="SMART" id="SM00356">
    <property type="entry name" value="ZnF_C3H1"/>
    <property type="match status" value="1"/>
</dbReference>
<evidence type="ECO:0000256" key="4">
    <source>
        <dbReference type="PROSITE-ProRule" id="PRU00723"/>
    </source>
</evidence>
<feature type="compositionally biased region" description="Low complexity" evidence="5">
    <location>
        <begin position="202"/>
        <end position="231"/>
    </location>
</feature>
<keyword evidence="3 4" id="KW-0862">Zinc</keyword>
<feature type="compositionally biased region" description="Basic and acidic residues" evidence="5">
    <location>
        <begin position="348"/>
        <end position="368"/>
    </location>
</feature>
<organism evidence="7 8">
    <name type="scientific">Marasmiellus scandens</name>
    <dbReference type="NCBI Taxonomy" id="2682957"/>
    <lineage>
        <taxon>Eukaryota</taxon>
        <taxon>Fungi</taxon>
        <taxon>Dikarya</taxon>
        <taxon>Basidiomycota</taxon>
        <taxon>Agaricomycotina</taxon>
        <taxon>Agaricomycetes</taxon>
        <taxon>Agaricomycetidae</taxon>
        <taxon>Agaricales</taxon>
        <taxon>Marasmiineae</taxon>
        <taxon>Omphalotaceae</taxon>
        <taxon>Marasmiellus</taxon>
    </lineage>
</organism>
<dbReference type="EMBL" id="JBANRG010000003">
    <property type="protein sequence ID" value="KAK7468978.1"/>
    <property type="molecule type" value="Genomic_DNA"/>
</dbReference>
<protein>
    <recommendedName>
        <fullName evidence="6">C3H1-type domain-containing protein</fullName>
    </recommendedName>
</protein>
<evidence type="ECO:0000256" key="2">
    <source>
        <dbReference type="ARBA" id="ARBA00022771"/>
    </source>
</evidence>
<feature type="region of interest" description="Disordered" evidence="5">
    <location>
        <begin position="114"/>
        <end position="327"/>
    </location>
</feature>
<dbReference type="Proteomes" id="UP001498398">
    <property type="component" value="Unassembled WGS sequence"/>
</dbReference>
<keyword evidence="1 4" id="KW-0479">Metal-binding</keyword>
<evidence type="ECO:0000313" key="8">
    <source>
        <dbReference type="Proteomes" id="UP001498398"/>
    </source>
</evidence>
<feature type="domain" description="C3H1-type" evidence="6">
    <location>
        <begin position="258"/>
        <end position="286"/>
    </location>
</feature>
<proteinExistence type="predicted"/>
<accession>A0ABR1K1N9</accession>
<dbReference type="InterPro" id="IPR036855">
    <property type="entry name" value="Znf_CCCH_sf"/>
</dbReference>
<gene>
    <name evidence="7" type="ORF">VKT23_003476</name>
</gene>
<feature type="compositionally biased region" description="Basic and acidic residues" evidence="5">
    <location>
        <begin position="250"/>
        <end position="259"/>
    </location>
</feature>
<comment type="caution">
    <text evidence="7">The sequence shown here is derived from an EMBL/GenBank/DDBJ whole genome shotgun (WGS) entry which is preliminary data.</text>
</comment>
<feature type="zinc finger region" description="C3H1-type" evidence="4">
    <location>
        <begin position="258"/>
        <end position="286"/>
    </location>
</feature>
<feature type="compositionally biased region" description="Low complexity" evidence="5">
    <location>
        <begin position="118"/>
        <end position="155"/>
    </location>
</feature>
<evidence type="ECO:0000256" key="5">
    <source>
        <dbReference type="SAM" id="MobiDB-lite"/>
    </source>
</evidence>
<dbReference type="Gene3D" id="4.10.1000.10">
    <property type="entry name" value="Zinc finger, CCCH-type"/>
    <property type="match status" value="1"/>
</dbReference>
<dbReference type="InterPro" id="IPR000571">
    <property type="entry name" value="Znf_CCCH"/>
</dbReference>
<evidence type="ECO:0000256" key="3">
    <source>
        <dbReference type="ARBA" id="ARBA00022833"/>
    </source>
</evidence>
<feature type="compositionally biased region" description="Basic and acidic residues" evidence="5">
    <location>
        <begin position="175"/>
        <end position="184"/>
    </location>
</feature>
<feature type="compositionally biased region" description="Basic and acidic residues" evidence="5">
    <location>
        <begin position="275"/>
        <end position="295"/>
    </location>
</feature>
<feature type="compositionally biased region" description="Low complexity" evidence="5">
    <location>
        <begin position="296"/>
        <end position="310"/>
    </location>
</feature>
<dbReference type="PROSITE" id="PS50103">
    <property type="entry name" value="ZF_C3H1"/>
    <property type="match status" value="1"/>
</dbReference>
<keyword evidence="8" id="KW-1185">Reference proteome</keyword>
<dbReference type="Pfam" id="PF00642">
    <property type="entry name" value="zf-CCCH"/>
    <property type="match status" value="1"/>
</dbReference>
<name>A0ABR1K1N9_9AGAR</name>
<evidence type="ECO:0000256" key="1">
    <source>
        <dbReference type="ARBA" id="ARBA00022723"/>
    </source>
</evidence>
<keyword evidence="2 4" id="KW-0863">Zinc-finger</keyword>